<feature type="compositionally biased region" description="Acidic residues" evidence="5">
    <location>
        <begin position="267"/>
        <end position="286"/>
    </location>
</feature>
<dbReference type="InterPro" id="IPR006073">
    <property type="entry name" value="GTP-bd"/>
</dbReference>
<dbReference type="InterPro" id="IPR043358">
    <property type="entry name" value="GNL1-like"/>
</dbReference>
<feature type="compositionally biased region" description="Basic residues" evidence="5">
    <location>
        <begin position="1"/>
        <end position="13"/>
    </location>
</feature>
<gene>
    <name evidence="7" type="ORF">AYI70_g11680</name>
</gene>
<dbReference type="Gene3D" id="3.40.50.300">
    <property type="entry name" value="P-loop containing nucleotide triphosphate hydrolases"/>
    <property type="match status" value="1"/>
</dbReference>
<feature type="compositionally biased region" description="Basic and acidic residues" evidence="5">
    <location>
        <begin position="466"/>
        <end position="490"/>
    </location>
</feature>
<dbReference type="Pfam" id="PF01926">
    <property type="entry name" value="MMR_HSR1"/>
    <property type="match status" value="1"/>
</dbReference>
<dbReference type="OrthoDB" id="61815at2759"/>
<feature type="domain" description="G" evidence="6">
    <location>
        <begin position="294"/>
        <end position="343"/>
    </location>
</feature>
<dbReference type="GO" id="GO:0003924">
    <property type="term" value="F:GTPase activity"/>
    <property type="evidence" value="ECO:0007669"/>
    <property type="project" value="InterPro"/>
</dbReference>
<feature type="region of interest" description="Disordered" evidence="5">
    <location>
        <begin position="1"/>
        <end position="29"/>
    </location>
</feature>
<keyword evidence="8" id="KW-1185">Reference proteome</keyword>
<dbReference type="PANTHER" id="PTHR45709">
    <property type="entry name" value="LARGE SUBUNIT GTPASE 1 HOMOLOG-RELATED"/>
    <property type="match status" value="1"/>
</dbReference>
<feature type="region of interest" description="Disordered" evidence="5">
    <location>
        <begin position="267"/>
        <end position="294"/>
    </location>
</feature>
<dbReference type="AlphaFoldDB" id="A0A1R1X0W5"/>
<evidence type="ECO:0000256" key="2">
    <source>
        <dbReference type="ARBA" id="ARBA00023134"/>
    </source>
</evidence>
<dbReference type="SUPFAM" id="SSF52540">
    <property type="entry name" value="P-loop containing nucleoside triphosphate hydrolases"/>
    <property type="match status" value="1"/>
</dbReference>
<sequence length="529" mass="61105">MARKKPYSVKQKKAQLQEKRAKKRDQAEKEYDFQSIDIVEKIQNEKQEIEPPRPLETKVVHKSETKEKLISKFEKLSVEQIAKNKELSMKPLNRLSKFDLEVSEDSPFIQGLDIPFRPSWNFDMSKQEVERNEALYFEDWVKKVEEKQEKDKISLFEKNLEVDLVSSSTVYAWKKYLELKFPGIIISEFTCYKNDHVLLEDSNLAELKMNKKRPKKRIHDNSNASKLFELCRHADPNKENVIVDWDKIIEKYSQDSISANLNTLPEYEPEDASDYVDSSDSESDEALETRKVEGQPNVGKSTIINSLMGKTVVSSSRTPGHTKHFQTIHISETLRLCDCPGLVFPCFIDRPLQILMGLYNIAQVQEPYSSILYLAERVPVEKILSLTMPDTTNSKVWSAWNIAESYAIDRGFYTSRAARPDTYRAGLAILKLCLDGRILLSFKPPGYYSEENKYLKLKIQDEEAERKKKYDHDKKSKNIDFSENSRRKVSLDISSASEDLSESEEGDSNHGINRPVKSMFSVLEFDSTS</sequence>
<reference evidence="7 8" key="1">
    <citation type="submission" date="2017-01" db="EMBL/GenBank/DDBJ databases">
        <authorList>
            <person name="Mah S.A."/>
            <person name="Swanson W.J."/>
            <person name="Moy G.W."/>
            <person name="Vacquier V.D."/>
        </authorList>
    </citation>
    <scope>NUCLEOTIDE SEQUENCE [LARGE SCALE GENOMIC DNA]</scope>
    <source>
        <strain evidence="7 8">GSMNP</strain>
    </source>
</reference>
<evidence type="ECO:0000313" key="8">
    <source>
        <dbReference type="Proteomes" id="UP000187283"/>
    </source>
</evidence>
<dbReference type="Proteomes" id="UP000187283">
    <property type="component" value="Unassembled WGS sequence"/>
</dbReference>
<evidence type="ECO:0000313" key="7">
    <source>
        <dbReference type="EMBL" id="OMJ08227.1"/>
    </source>
</evidence>
<keyword evidence="1" id="KW-0547">Nucleotide-binding</keyword>
<dbReference type="InterPro" id="IPR027417">
    <property type="entry name" value="P-loop_NTPase"/>
</dbReference>
<evidence type="ECO:0000256" key="1">
    <source>
        <dbReference type="ARBA" id="ARBA00022741"/>
    </source>
</evidence>
<evidence type="ECO:0000256" key="5">
    <source>
        <dbReference type="SAM" id="MobiDB-lite"/>
    </source>
</evidence>
<accession>A0A1R1X0W5</accession>
<feature type="compositionally biased region" description="Basic and acidic residues" evidence="5">
    <location>
        <begin position="15"/>
        <end position="29"/>
    </location>
</feature>
<keyword evidence="2" id="KW-0342">GTP-binding</keyword>
<evidence type="ECO:0000256" key="4">
    <source>
        <dbReference type="ARBA" id="ARBA00039902"/>
    </source>
</evidence>
<dbReference type="GO" id="GO:0005525">
    <property type="term" value="F:GTP binding"/>
    <property type="evidence" value="ECO:0007669"/>
    <property type="project" value="UniProtKB-KW"/>
</dbReference>
<dbReference type="STRING" id="133412.A0A1R1X0W5"/>
<dbReference type="PANTHER" id="PTHR45709:SF3">
    <property type="entry name" value="GUANINE NUCLEOTIDE-BINDING PROTEIN-LIKE 1"/>
    <property type="match status" value="1"/>
</dbReference>
<proteinExistence type="predicted"/>
<evidence type="ECO:0000256" key="3">
    <source>
        <dbReference type="ARBA" id="ARBA00037770"/>
    </source>
</evidence>
<protein>
    <recommendedName>
        <fullName evidence="4">Guanine nucleotide-binding protein-like 1</fullName>
    </recommendedName>
</protein>
<evidence type="ECO:0000259" key="6">
    <source>
        <dbReference type="Pfam" id="PF01926"/>
    </source>
</evidence>
<comment type="caution">
    <text evidence="7">The sequence shown here is derived from an EMBL/GenBank/DDBJ whole genome shotgun (WGS) entry which is preliminary data.</text>
</comment>
<feature type="region of interest" description="Disordered" evidence="5">
    <location>
        <begin position="466"/>
        <end position="515"/>
    </location>
</feature>
<dbReference type="EMBL" id="LSSN01005850">
    <property type="protein sequence ID" value="OMJ08227.1"/>
    <property type="molecule type" value="Genomic_DNA"/>
</dbReference>
<organism evidence="7 8">
    <name type="scientific">Smittium culicis</name>
    <dbReference type="NCBI Taxonomy" id="133412"/>
    <lineage>
        <taxon>Eukaryota</taxon>
        <taxon>Fungi</taxon>
        <taxon>Fungi incertae sedis</taxon>
        <taxon>Zoopagomycota</taxon>
        <taxon>Kickxellomycotina</taxon>
        <taxon>Harpellomycetes</taxon>
        <taxon>Harpellales</taxon>
        <taxon>Legeriomycetaceae</taxon>
        <taxon>Smittium</taxon>
    </lineage>
</organism>
<name>A0A1R1X0W5_9FUNG</name>
<comment type="function">
    <text evidence="3">Possible regulatory or functional link with the histocompatibility cluster.</text>
</comment>